<gene>
    <name evidence="3" type="ORF">Rsub_06841</name>
</gene>
<comment type="caution">
    <text evidence="3">The sequence shown here is derived from an EMBL/GenBank/DDBJ whole genome shotgun (WGS) entry which is preliminary data.</text>
</comment>
<dbReference type="PROSITE" id="PS50004">
    <property type="entry name" value="C2"/>
    <property type="match status" value="2"/>
</dbReference>
<dbReference type="STRING" id="307507.A0A2V0P4K4"/>
<sequence>MEPPAADGAAARPPQPPPPPPGFTDRLRAWLLGGAAPEGPLGLAPPWAAWPDYERVENVNALLAALWPHAAPAAEALLRDAAAGALGATGPLQAWGFGVEGLELESLSLGAAPPRLAALKTYKTGSEEQLLLEAPFAWASDAAATLAARLRLPLLRRALRIRVTLRRPQVFAHARVAARPLLEEWPCAGSVSVTLMSPPHFDVELPLRLPAFLAPPGGGGGGGGGGGKGGQPFEVDLLSLPLVRGAFRAAVRIAAQRLALELIPGGAKPPGPAGVLTVRLVRIAGLRSEDLIGQSDPYVVVQARGLMGCSTLVMAAPPAAVVREGRTLRSSTANNTNDPEYDETFVMLVDDPLKQRLRLVVRDDDLGWGDKVLGVAEVPLSEAAFMRAPRTTVPLSLQLKKLSQPPGASPLMLPARVLGLPIAAAISGGRALAGAAARAGGGGGGGGAEPPAGEAEGEAAPLTPRGAASEAGDDYGRGAASDDAASEAASVASDVGGASQAARLRAVRGAGGGRGGGRPVGASASAPAEAGARGGGGSGAQPGGGAPPVQRQQAGEEGPGSAAAQAQAAGAGGRAREEARGTVFLDVTYTPFRRAPRPGDTSPGAAVGACIAGGSVARPGAGGGERAPAPTDKGILTVTLVRATALGGWTGEPDPFVELELFGAGLDSGPTAAPGAGARAFGAKKGAGARGRRGGSTHEHQQVSTTIWNEGNPRWNEKFDFVLVPAGASLLATVKDRTSTFEKIASLRVTDRFAPATTLGRVKVPLAEVAAAGRLRGSWPLQGALEGQLEMALEWIDAGALE</sequence>
<name>A0A2V0P4K4_9CHLO</name>
<dbReference type="PANTHER" id="PTHR10774">
    <property type="entry name" value="EXTENDED SYNAPTOTAGMIN-RELATED"/>
    <property type="match status" value="1"/>
</dbReference>
<dbReference type="EMBL" id="BDRX01000045">
    <property type="protein sequence ID" value="GBF93842.1"/>
    <property type="molecule type" value="Genomic_DNA"/>
</dbReference>
<evidence type="ECO:0000313" key="4">
    <source>
        <dbReference type="Proteomes" id="UP000247498"/>
    </source>
</evidence>
<feature type="compositionally biased region" description="Gly residues" evidence="1">
    <location>
        <begin position="509"/>
        <end position="519"/>
    </location>
</feature>
<feature type="compositionally biased region" description="Low complexity" evidence="1">
    <location>
        <begin position="1"/>
        <end position="12"/>
    </location>
</feature>
<dbReference type="InterPro" id="IPR035892">
    <property type="entry name" value="C2_domain_sf"/>
</dbReference>
<feature type="domain" description="C2" evidence="2">
    <location>
        <begin position="257"/>
        <end position="395"/>
    </location>
</feature>
<dbReference type="Pfam" id="PF00168">
    <property type="entry name" value="C2"/>
    <property type="match status" value="2"/>
</dbReference>
<feature type="region of interest" description="Disordered" evidence="1">
    <location>
        <begin position="1"/>
        <end position="24"/>
    </location>
</feature>
<dbReference type="GO" id="GO:0008289">
    <property type="term" value="F:lipid binding"/>
    <property type="evidence" value="ECO:0007669"/>
    <property type="project" value="InterPro"/>
</dbReference>
<feature type="compositionally biased region" description="Low complexity" evidence="1">
    <location>
        <begin position="520"/>
        <end position="531"/>
    </location>
</feature>
<evidence type="ECO:0000256" key="1">
    <source>
        <dbReference type="SAM" id="MobiDB-lite"/>
    </source>
</evidence>
<dbReference type="InterPro" id="IPR000008">
    <property type="entry name" value="C2_dom"/>
</dbReference>
<dbReference type="Gene3D" id="2.60.40.150">
    <property type="entry name" value="C2 domain"/>
    <property type="match status" value="2"/>
</dbReference>
<accession>A0A2V0P4K4</accession>
<dbReference type="SMART" id="SM00239">
    <property type="entry name" value="C2"/>
    <property type="match status" value="2"/>
</dbReference>
<feature type="compositionally biased region" description="Pro residues" evidence="1">
    <location>
        <begin position="13"/>
        <end position="22"/>
    </location>
</feature>
<dbReference type="CDD" id="cd00030">
    <property type="entry name" value="C2"/>
    <property type="match status" value="2"/>
</dbReference>
<evidence type="ECO:0000313" key="3">
    <source>
        <dbReference type="EMBL" id="GBF93842.1"/>
    </source>
</evidence>
<dbReference type="PANTHER" id="PTHR10774:SF190">
    <property type="entry name" value="C2 CALCIUM_LIPID-BINDING ENDONUCLEASE_EXONUCLEASE_PHOSPHATASE-RELATED"/>
    <property type="match status" value="1"/>
</dbReference>
<feature type="region of interest" description="Disordered" evidence="1">
    <location>
        <begin position="509"/>
        <end position="577"/>
    </location>
</feature>
<proteinExistence type="predicted"/>
<dbReference type="InterPro" id="IPR045050">
    <property type="entry name" value="Synaptotagmin_plant"/>
</dbReference>
<evidence type="ECO:0000259" key="2">
    <source>
        <dbReference type="PROSITE" id="PS50004"/>
    </source>
</evidence>
<dbReference type="Proteomes" id="UP000247498">
    <property type="component" value="Unassembled WGS sequence"/>
</dbReference>
<dbReference type="SUPFAM" id="SSF49562">
    <property type="entry name" value="C2 domain (Calcium/lipid-binding domain, CaLB)"/>
    <property type="match status" value="2"/>
</dbReference>
<feature type="domain" description="C2" evidence="2">
    <location>
        <begin position="617"/>
        <end position="780"/>
    </location>
</feature>
<feature type="compositionally biased region" description="Low complexity" evidence="1">
    <location>
        <begin position="547"/>
        <end position="569"/>
    </location>
</feature>
<keyword evidence="4" id="KW-1185">Reference proteome</keyword>
<dbReference type="AlphaFoldDB" id="A0A2V0P4K4"/>
<dbReference type="GO" id="GO:0005783">
    <property type="term" value="C:endoplasmic reticulum"/>
    <property type="evidence" value="ECO:0007669"/>
    <property type="project" value="TreeGrafter"/>
</dbReference>
<feature type="region of interest" description="Disordered" evidence="1">
    <location>
        <begin position="436"/>
        <end position="483"/>
    </location>
</feature>
<feature type="compositionally biased region" description="Low complexity" evidence="1">
    <location>
        <begin position="449"/>
        <end position="460"/>
    </location>
</feature>
<feature type="compositionally biased region" description="Gly residues" evidence="1">
    <location>
        <begin position="532"/>
        <end position="546"/>
    </location>
</feature>
<feature type="compositionally biased region" description="Gly residues" evidence="1">
    <location>
        <begin position="439"/>
        <end position="448"/>
    </location>
</feature>
<dbReference type="OrthoDB" id="549009at2759"/>
<protein>
    <recommendedName>
        <fullName evidence="2">C2 domain-containing protein</fullName>
    </recommendedName>
</protein>
<reference evidence="3 4" key="1">
    <citation type="journal article" date="2018" name="Sci. Rep.">
        <title>Raphidocelis subcapitata (=Pseudokirchneriella subcapitata) provides an insight into genome evolution and environmental adaptations in the Sphaeropleales.</title>
        <authorList>
            <person name="Suzuki S."/>
            <person name="Yamaguchi H."/>
            <person name="Nakajima N."/>
            <person name="Kawachi M."/>
        </authorList>
    </citation>
    <scope>NUCLEOTIDE SEQUENCE [LARGE SCALE GENOMIC DNA]</scope>
    <source>
        <strain evidence="3 4">NIES-35</strain>
    </source>
</reference>
<dbReference type="InParanoid" id="A0A2V0P4K4"/>
<organism evidence="3 4">
    <name type="scientific">Raphidocelis subcapitata</name>
    <dbReference type="NCBI Taxonomy" id="307507"/>
    <lineage>
        <taxon>Eukaryota</taxon>
        <taxon>Viridiplantae</taxon>
        <taxon>Chlorophyta</taxon>
        <taxon>core chlorophytes</taxon>
        <taxon>Chlorophyceae</taxon>
        <taxon>CS clade</taxon>
        <taxon>Sphaeropleales</taxon>
        <taxon>Selenastraceae</taxon>
        <taxon>Raphidocelis</taxon>
    </lineage>
</organism>